<reference evidence="1 2" key="1">
    <citation type="journal article" date="2012" name="Nature">
        <title>Repeated polyploidization of Gossypium genomes and the evolution of spinnable cotton fibres.</title>
        <authorList>
            <person name="Paterson A.H."/>
            <person name="Wendel J.F."/>
            <person name="Gundlach H."/>
            <person name="Guo H."/>
            <person name="Jenkins J."/>
            <person name="Jin D."/>
            <person name="Llewellyn D."/>
            <person name="Showmaker K.C."/>
            <person name="Shu S."/>
            <person name="Udall J."/>
            <person name="Yoo M.J."/>
            <person name="Byers R."/>
            <person name="Chen W."/>
            <person name="Doron-Faigenboim A."/>
            <person name="Duke M.V."/>
            <person name="Gong L."/>
            <person name="Grimwood J."/>
            <person name="Grover C."/>
            <person name="Grupp K."/>
            <person name="Hu G."/>
            <person name="Lee T.H."/>
            <person name="Li J."/>
            <person name="Lin L."/>
            <person name="Liu T."/>
            <person name="Marler B.S."/>
            <person name="Page J.T."/>
            <person name="Roberts A.W."/>
            <person name="Romanel E."/>
            <person name="Sanders W.S."/>
            <person name="Szadkowski E."/>
            <person name="Tan X."/>
            <person name="Tang H."/>
            <person name="Xu C."/>
            <person name="Wang J."/>
            <person name="Wang Z."/>
            <person name="Zhang D."/>
            <person name="Zhang L."/>
            <person name="Ashrafi H."/>
            <person name="Bedon F."/>
            <person name="Bowers J.E."/>
            <person name="Brubaker C.L."/>
            <person name="Chee P.W."/>
            <person name="Das S."/>
            <person name="Gingle A.R."/>
            <person name="Haigler C.H."/>
            <person name="Harker D."/>
            <person name="Hoffmann L.V."/>
            <person name="Hovav R."/>
            <person name="Jones D.C."/>
            <person name="Lemke C."/>
            <person name="Mansoor S."/>
            <person name="ur Rahman M."/>
            <person name="Rainville L.N."/>
            <person name="Rambani A."/>
            <person name="Reddy U.K."/>
            <person name="Rong J.K."/>
            <person name="Saranga Y."/>
            <person name="Scheffler B.E."/>
            <person name="Scheffler J.A."/>
            <person name="Stelly D.M."/>
            <person name="Triplett B.A."/>
            <person name="Van Deynze A."/>
            <person name="Vaslin M.F."/>
            <person name="Waghmare V.N."/>
            <person name="Walford S.A."/>
            <person name="Wright R.J."/>
            <person name="Zaki E.A."/>
            <person name="Zhang T."/>
            <person name="Dennis E.S."/>
            <person name="Mayer K.F."/>
            <person name="Peterson D.G."/>
            <person name="Rokhsar D.S."/>
            <person name="Wang X."/>
            <person name="Schmutz J."/>
        </authorList>
    </citation>
    <scope>NUCLEOTIDE SEQUENCE [LARGE SCALE GENOMIC DNA]</scope>
</reference>
<evidence type="ECO:0000313" key="2">
    <source>
        <dbReference type="Proteomes" id="UP000032304"/>
    </source>
</evidence>
<dbReference type="Proteomes" id="UP000032304">
    <property type="component" value="Chromosome 6"/>
</dbReference>
<dbReference type="AlphaFoldDB" id="A0A0D2SZC7"/>
<organism evidence="1 2">
    <name type="scientific">Gossypium raimondii</name>
    <name type="common">Peruvian cotton</name>
    <name type="synonym">Gossypium klotzschianum subsp. raimondii</name>
    <dbReference type="NCBI Taxonomy" id="29730"/>
    <lineage>
        <taxon>Eukaryota</taxon>
        <taxon>Viridiplantae</taxon>
        <taxon>Streptophyta</taxon>
        <taxon>Embryophyta</taxon>
        <taxon>Tracheophyta</taxon>
        <taxon>Spermatophyta</taxon>
        <taxon>Magnoliopsida</taxon>
        <taxon>eudicotyledons</taxon>
        <taxon>Gunneridae</taxon>
        <taxon>Pentapetalae</taxon>
        <taxon>rosids</taxon>
        <taxon>malvids</taxon>
        <taxon>Malvales</taxon>
        <taxon>Malvaceae</taxon>
        <taxon>Malvoideae</taxon>
        <taxon>Gossypium</taxon>
    </lineage>
</organism>
<accession>A0A0D2SZC7</accession>
<gene>
    <name evidence="1" type="ORF">B456_006G170600</name>
</gene>
<evidence type="ECO:0000313" key="1">
    <source>
        <dbReference type="EMBL" id="KJB36680.1"/>
    </source>
</evidence>
<protein>
    <submittedName>
        <fullName evidence="1">Uncharacterized protein</fullName>
    </submittedName>
</protein>
<name>A0A0D2SZC7_GOSRA</name>
<sequence length="87" mass="10436">MLFYMSKQLFSTFSQQKPTLRETSKMNKNKFQQSCIFEGSDMKNRRLIKRLYTFSQLFTQVHSNLYYISVSNKKSSIEISSFFLLYC</sequence>
<keyword evidence="2" id="KW-1185">Reference proteome</keyword>
<dbReference type="Gramene" id="KJB36680">
    <property type="protein sequence ID" value="KJB36680"/>
    <property type="gene ID" value="B456_006G170600"/>
</dbReference>
<proteinExistence type="predicted"/>
<dbReference type="EMBL" id="CM001745">
    <property type="protein sequence ID" value="KJB36680.1"/>
    <property type="molecule type" value="Genomic_DNA"/>
</dbReference>